<dbReference type="AlphaFoldDB" id="A0A2W1NKP2"/>
<proteinExistence type="predicted"/>
<evidence type="ECO:0000256" key="1">
    <source>
        <dbReference type="SAM" id="SignalP"/>
    </source>
</evidence>
<feature type="signal peptide" evidence="1">
    <location>
        <begin position="1"/>
        <end position="21"/>
    </location>
</feature>
<evidence type="ECO:0000313" key="2">
    <source>
        <dbReference type="EMBL" id="PZE16232.1"/>
    </source>
</evidence>
<keyword evidence="3" id="KW-1185">Reference proteome</keyword>
<organism evidence="2 3">
    <name type="scientific">Putridiphycobacter roseus</name>
    <dbReference type="NCBI Taxonomy" id="2219161"/>
    <lineage>
        <taxon>Bacteria</taxon>
        <taxon>Pseudomonadati</taxon>
        <taxon>Bacteroidota</taxon>
        <taxon>Flavobacteriia</taxon>
        <taxon>Flavobacteriales</taxon>
        <taxon>Crocinitomicaceae</taxon>
        <taxon>Putridiphycobacter</taxon>
    </lineage>
</organism>
<gene>
    <name evidence="2" type="ORF">DNU06_13975</name>
</gene>
<dbReference type="Proteomes" id="UP000249248">
    <property type="component" value="Unassembled WGS sequence"/>
</dbReference>
<evidence type="ECO:0008006" key="4">
    <source>
        <dbReference type="Google" id="ProtNLM"/>
    </source>
</evidence>
<reference evidence="2 3" key="1">
    <citation type="submission" date="2018-06" db="EMBL/GenBank/DDBJ databases">
        <title>The draft genome sequence of Crocinitomix sp. SM1701.</title>
        <authorList>
            <person name="Zhang X."/>
        </authorList>
    </citation>
    <scope>NUCLEOTIDE SEQUENCE [LARGE SCALE GENOMIC DNA]</scope>
    <source>
        <strain evidence="2 3">SM1701</strain>
    </source>
</reference>
<feature type="chain" id="PRO_5015973160" description="Outer membrane protein beta-barrel domain-containing protein" evidence="1">
    <location>
        <begin position="22"/>
        <end position="242"/>
    </location>
</feature>
<comment type="caution">
    <text evidence="2">The sequence shown here is derived from an EMBL/GenBank/DDBJ whole genome shotgun (WGS) entry which is preliminary data.</text>
</comment>
<name>A0A2W1NKP2_9FLAO</name>
<accession>A0A2W1NKP2</accession>
<keyword evidence="1" id="KW-0732">Signal</keyword>
<dbReference type="EMBL" id="QKSB01000010">
    <property type="protein sequence ID" value="PZE16232.1"/>
    <property type="molecule type" value="Genomic_DNA"/>
</dbReference>
<evidence type="ECO:0000313" key="3">
    <source>
        <dbReference type="Proteomes" id="UP000249248"/>
    </source>
</evidence>
<protein>
    <recommendedName>
        <fullName evidence="4">Outer membrane protein beta-barrel domain-containing protein</fullName>
    </recommendedName>
</protein>
<dbReference type="RefSeq" id="WP_111064118.1">
    <property type="nucleotide sequence ID" value="NZ_JBHUCU010000037.1"/>
</dbReference>
<sequence length="242" mass="28481">MHIKGSLFLLIFITLLSHSNAQVSDIVNYKPYDNSFISPEIRQKHGFSIGGNVAFFTNKTYLKKDTLLENGPLKYNRENYGLSLGYHYLFIRSKKMTLSKKRRDELAGINLYLNGFMAYLNRQDPLYSKYTTHKDYYTWSQFELRATYLSPFFSFRGKLFSLYFINEFGFSLFYRNMGIYDQEFDKKFKSFFCVSPLNIKLGKMPLIIKSSINVAMDSNPLQRAEVEANVNLGLQIYFYKYK</sequence>